<name>A0A521BV67_9RHOB</name>
<dbReference type="PANTHER" id="PTHR36174">
    <property type="entry name" value="LIPID II:GLYCINE GLYCYLTRANSFERASE"/>
    <property type="match status" value="1"/>
</dbReference>
<organism evidence="1 2">
    <name type="scientific">Thalassovita litoralis</name>
    <dbReference type="NCBI Taxonomy" id="1010611"/>
    <lineage>
        <taxon>Bacteria</taxon>
        <taxon>Pseudomonadati</taxon>
        <taxon>Pseudomonadota</taxon>
        <taxon>Alphaproteobacteria</taxon>
        <taxon>Rhodobacterales</taxon>
        <taxon>Roseobacteraceae</taxon>
        <taxon>Thalassovita</taxon>
    </lineage>
</organism>
<accession>A0A521BV67</accession>
<proteinExistence type="predicted"/>
<dbReference type="InterPro" id="IPR050644">
    <property type="entry name" value="PG_Glycine_Bridge_Synth"/>
</dbReference>
<dbReference type="InterPro" id="IPR016181">
    <property type="entry name" value="Acyl_CoA_acyltransferase"/>
</dbReference>
<keyword evidence="1" id="KW-0808">Transferase</keyword>
<protein>
    <submittedName>
        <fullName evidence="1">Acetyltransferase (GNAT) domain-containing protein</fullName>
    </submittedName>
</protein>
<dbReference type="RefSeq" id="WP_142492405.1">
    <property type="nucleotide sequence ID" value="NZ_FXTO01000004.1"/>
</dbReference>
<dbReference type="GO" id="GO:0016740">
    <property type="term" value="F:transferase activity"/>
    <property type="evidence" value="ECO:0007669"/>
    <property type="project" value="UniProtKB-KW"/>
</dbReference>
<dbReference type="Gene3D" id="3.40.630.30">
    <property type="match status" value="1"/>
</dbReference>
<evidence type="ECO:0000313" key="1">
    <source>
        <dbReference type="EMBL" id="SMO51048.1"/>
    </source>
</evidence>
<dbReference type="EMBL" id="FXTO01000004">
    <property type="protein sequence ID" value="SMO51048.1"/>
    <property type="molecule type" value="Genomic_DNA"/>
</dbReference>
<dbReference type="SUPFAM" id="SSF55729">
    <property type="entry name" value="Acyl-CoA N-acyltransferases (Nat)"/>
    <property type="match status" value="1"/>
</dbReference>
<dbReference type="PANTHER" id="PTHR36174:SF1">
    <property type="entry name" value="LIPID II:GLYCINE GLYCYLTRANSFERASE"/>
    <property type="match status" value="1"/>
</dbReference>
<dbReference type="AlphaFoldDB" id="A0A521BV67"/>
<gene>
    <name evidence="1" type="ORF">SAMN06265173_104151</name>
</gene>
<dbReference type="OrthoDB" id="341858at2"/>
<evidence type="ECO:0000313" key="2">
    <source>
        <dbReference type="Proteomes" id="UP000316030"/>
    </source>
</evidence>
<reference evidence="1 2" key="1">
    <citation type="submission" date="2017-05" db="EMBL/GenBank/DDBJ databases">
        <authorList>
            <person name="Varghese N."/>
            <person name="Submissions S."/>
        </authorList>
    </citation>
    <scope>NUCLEOTIDE SEQUENCE [LARGE SCALE GENOMIC DNA]</scope>
    <source>
        <strain evidence="1 2">DSM 29506</strain>
    </source>
</reference>
<dbReference type="Proteomes" id="UP000316030">
    <property type="component" value="Unassembled WGS sequence"/>
</dbReference>
<sequence>MEIAPLQQSAPYATAMMALGVPTHRIGPALSLHRRVPLLGDLTYLPRATCPGDLPPGPCLINAPDPAADTRHHAAGHIPVMTPQIMAVLDLRPDDPARMAAQHGKWRNRLRRAAAAPLKTHACRFDPARHGWLLDHETHQRKTRRYRALPHTFTCAYPCDQTLLLTATRQNRPVAAMLFLLHAPGATYHIGWSNPEGHALNAHTLLLWRASQILRTRSVTHLELGPLDTRTAPGLARFKLGSGAIPVKLGHTWLSLPVLSPLLRTFRHWGGFPSGLFG</sequence>
<keyword evidence="2" id="KW-1185">Reference proteome</keyword>